<feature type="compositionally biased region" description="Polar residues" evidence="1">
    <location>
        <begin position="1"/>
        <end position="14"/>
    </location>
</feature>
<organism evidence="2 3">
    <name type="scientific">Mesorhizobium ciceri biovar biserrulae (strain HAMBI 2942 / LMG 23838 / WSM1271)</name>
    <dbReference type="NCBI Taxonomy" id="765698"/>
    <lineage>
        <taxon>Bacteria</taxon>
        <taxon>Pseudomonadati</taxon>
        <taxon>Pseudomonadota</taxon>
        <taxon>Alphaproteobacteria</taxon>
        <taxon>Hyphomicrobiales</taxon>
        <taxon>Phyllobacteriaceae</taxon>
        <taxon>Mesorhizobium</taxon>
    </lineage>
</organism>
<dbReference type="HOGENOM" id="CLU_159803_0_0_5"/>
<sequence length="93" mass="10266">MTTTHQVTCHTPDNNDADRRIQGLGGPDGGGWYQPLDYLIAGIESGAYKLWTVSPDGKSVWIVVAQRPNGRKYLKTDPDGVEPNNLLALRRCQ</sequence>
<dbReference type="KEGG" id="mci:Mesci_1494"/>
<evidence type="ECO:0000313" key="2">
    <source>
        <dbReference type="EMBL" id="ADV10652.1"/>
    </source>
</evidence>
<dbReference type="RefSeq" id="WP_013529344.1">
    <property type="nucleotide sequence ID" value="NC_014923.1"/>
</dbReference>
<dbReference type="eggNOG" id="ENOG503360K">
    <property type="taxonomic scope" value="Bacteria"/>
</dbReference>
<protein>
    <recommendedName>
        <fullName evidence="4">DUF3892 domain-containing protein</fullName>
    </recommendedName>
</protein>
<dbReference type="Pfam" id="PF13031">
    <property type="entry name" value="DUF3892"/>
    <property type="match status" value="1"/>
</dbReference>
<dbReference type="AlphaFoldDB" id="E8T9E9"/>
<accession>E8T9E9</accession>
<dbReference type="InterPro" id="IPR024997">
    <property type="entry name" value="DUF3892"/>
</dbReference>
<evidence type="ECO:0000256" key="1">
    <source>
        <dbReference type="SAM" id="MobiDB-lite"/>
    </source>
</evidence>
<name>E8T9E9_MESCW</name>
<proteinExistence type="predicted"/>
<dbReference type="EMBL" id="CP002447">
    <property type="protein sequence ID" value="ADV10652.1"/>
    <property type="molecule type" value="Genomic_DNA"/>
</dbReference>
<dbReference type="PATRIC" id="fig|765698.3.peg.1934"/>
<feature type="region of interest" description="Disordered" evidence="1">
    <location>
        <begin position="1"/>
        <end position="26"/>
    </location>
</feature>
<dbReference type="Proteomes" id="UP000007471">
    <property type="component" value="Chromosome"/>
</dbReference>
<evidence type="ECO:0008006" key="4">
    <source>
        <dbReference type="Google" id="ProtNLM"/>
    </source>
</evidence>
<gene>
    <name evidence="2" type="ordered locus">Mesci_1494</name>
</gene>
<reference evidence="3" key="1">
    <citation type="submission" date="2011-01" db="EMBL/GenBank/DDBJ databases">
        <title>Complete sequence of chromosome of Mesorhizobium ciceri bv. biserrulae WSM1271.</title>
        <authorList>
            <person name="Lucas S."/>
            <person name="Copeland A."/>
            <person name="Lapidus A."/>
            <person name="Cheng J.-F."/>
            <person name="Goodwin L."/>
            <person name="Pitluck S."/>
            <person name="Teshima H."/>
            <person name="Detter J.C."/>
            <person name="Han C."/>
            <person name="Tapia R."/>
            <person name="Land M."/>
            <person name="Hauser L."/>
            <person name="Kyrpides N."/>
            <person name="Ivanova N."/>
            <person name="Nandasena K."/>
            <person name="Reeve W.G."/>
            <person name="Howieson J.G."/>
            <person name="O'Hara G."/>
            <person name="Tiwari R.P."/>
            <person name="Woyke T."/>
        </authorList>
    </citation>
    <scope>NUCLEOTIDE SEQUENCE [LARGE SCALE GENOMIC DNA]</scope>
    <source>
        <strain evidence="3">HAMBI 2942 / LMG 23838 / WSM1271</strain>
    </source>
</reference>
<dbReference type="OrthoDB" id="826539at2"/>
<evidence type="ECO:0000313" key="3">
    <source>
        <dbReference type="Proteomes" id="UP000007471"/>
    </source>
</evidence>